<keyword evidence="4" id="KW-0808">Transferase</keyword>
<gene>
    <name evidence="10" type="ORF">A2462_05190</name>
</gene>
<evidence type="ECO:0000256" key="3">
    <source>
        <dbReference type="ARBA" id="ARBA00022553"/>
    </source>
</evidence>
<evidence type="ECO:0000256" key="4">
    <source>
        <dbReference type="ARBA" id="ARBA00022679"/>
    </source>
</evidence>
<name>A0A1F4TSC9_UNCSA</name>
<keyword evidence="6" id="KW-0418">Kinase</keyword>
<comment type="catalytic activity">
    <reaction evidence="1">
        <text>ATP + protein L-histidine = ADP + protein N-phospho-L-histidine.</text>
        <dbReference type="EC" id="2.7.13.3"/>
    </reaction>
</comment>
<dbReference type="InterPro" id="IPR003594">
    <property type="entry name" value="HATPase_dom"/>
</dbReference>
<dbReference type="InterPro" id="IPR005467">
    <property type="entry name" value="His_kinase_dom"/>
</dbReference>
<dbReference type="GO" id="GO:0005524">
    <property type="term" value="F:ATP binding"/>
    <property type="evidence" value="ECO:0007669"/>
    <property type="project" value="UniProtKB-KW"/>
</dbReference>
<keyword evidence="5" id="KW-0547">Nucleotide-binding</keyword>
<keyword evidence="8" id="KW-0902">Two-component regulatory system</keyword>
<evidence type="ECO:0000313" key="11">
    <source>
        <dbReference type="Proteomes" id="UP000177309"/>
    </source>
</evidence>
<keyword evidence="3" id="KW-0597">Phosphoprotein</keyword>
<evidence type="ECO:0000256" key="1">
    <source>
        <dbReference type="ARBA" id="ARBA00000085"/>
    </source>
</evidence>
<dbReference type="InterPro" id="IPR004358">
    <property type="entry name" value="Sig_transdc_His_kin-like_C"/>
</dbReference>
<dbReference type="GO" id="GO:0004673">
    <property type="term" value="F:protein histidine kinase activity"/>
    <property type="evidence" value="ECO:0007669"/>
    <property type="project" value="UniProtKB-EC"/>
</dbReference>
<evidence type="ECO:0000259" key="9">
    <source>
        <dbReference type="PROSITE" id="PS50109"/>
    </source>
</evidence>
<organism evidence="10 11">
    <name type="scientific">candidate division WOR-1 bacterium RIFOXYC2_FULL_41_25</name>
    <dbReference type="NCBI Taxonomy" id="1802586"/>
    <lineage>
        <taxon>Bacteria</taxon>
        <taxon>Bacillati</taxon>
        <taxon>Saganbacteria</taxon>
    </lineage>
</organism>
<dbReference type="AlphaFoldDB" id="A0A1F4TSC9"/>
<comment type="caution">
    <text evidence="10">The sequence shown here is derived from an EMBL/GenBank/DDBJ whole genome shotgun (WGS) entry which is preliminary data.</text>
</comment>
<protein>
    <recommendedName>
        <fullName evidence="2">histidine kinase</fullName>
        <ecNumber evidence="2">2.7.13.3</ecNumber>
    </recommendedName>
</protein>
<evidence type="ECO:0000256" key="8">
    <source>
        <dbReference type="ARBA" id="ARBA00023012"/>
    </source>
</evidence>
<dbReference type="PANTHER" id="PTHR43065">
    <property type="entry name" value="SENSOR HISTIDINE KINASE"/>
    <property type="match status" value="1"/>
</dbReference>
<dbReference type="Pfam" id="PF02518">
    <property type="entry name" value="HATPase_c"/>
    <property type="match status" value="1"/>
</dbReference>
<dbReference type="Proteomes" id="UP000177309">
    <property type="component" value="Unassembled WGS sequence"/>
</dbReference>
<evidence type="ECO:0000256" key="2">
    <source>
        <dbReference type="ARBA" id="ARBA00012438"/>
    </source>
</evidence>
<dbReference type="SMART" id="SM00387">
    <property type="entry name" value="HATPase_c"/>
    <property type="match status" value="1"/>
</dbReference>
<proteinExistence type="predicted"/>
<evidence type="ECO:0000256" key="6">
    <source>
        <dbReference type="ARBA" id="ARBA00022777"/>
    </source>
</evidence>
<dbReference type="PROSITE" id="PS50109">
    <property type="entry name" value="HIS_KIN"/>
    <property type="match status" value="1"/>
</dbReference>
<dbReference type="SUPFAM" id="SSF55874">
    <property type="entry name" value="ATPase domain of HSP90 chaperone/DNA topoisomerase II/histidine kinase"/>
    <property type="match status" value="1"/>
</dbReference>
<feature type="domain" description="Histidine kinase" evidence="9">
    <location>
        <begin position="132"/>
        <end position="343"/>
    </location>
</feature>
<dbReference type="PANTHER" id="PTHR43065:SF10">
    <property type="entry name" value="PEROXIDE STRESS-ACTIVATED HISTIDINE KINASE MAK3"/>
    <property type="match status" value="1"/>
</dbReference>
<dbReference type="Gene3D" id="3.30.565.10">
    <property type="entry name" value="Histidine kinase-like ATPase, C-terminal domain"/>
    <property type="match status" value="1"/>
</dbReference>
<accession>A0A1F4TSC9</accession>
<sequence>MTTIRTSTDFPKEALICAQASYLLAINRRVASLRARGLRCEGVSSAQIGSVLFVRHHVDIKLLSMLSNFLRAVELLDELPSGKIHLIGAAVHFASGRSLFGQEPATQERLQRTLAAFVKPVEADQQPDWLRWFAHNFRNMIGPLVGYAELAEGAFHDQDVAEALRWVREVKSTCSLYSGHVERLIRFLSPQRVGKISLEPVAAVKGALRGLISDDAGIKLIGEYHSGLPVIEADLKLLKEMIREIVANALIEFDSKVTHRMIHVFVERVGSVVRIGIWNSSSSIEAELLTKVFQPFITTRSTDEGLGLGLALVEKYAKLQGWQVKASNVDNGVAITIDIPVKEGE</sequence>
<dbReference type="EMBL" id="MEUI01000011">
    <property type="protein sequence ID" value="OGC34973.1"/>
    <property type="molecule type" value="Genomic_DNA"/>
</dbReference>
<dbReference type="InterPro" id="IPR036890">
    <property type="entry name" value="HATPase_C_sf"/>
</dbReference>
<dbReference type="PRINTS" id="PR00344">
    <property type="entry name" value="BCTRLSENSOR"/>
</dbReference>
<dbReference type="GO" id="GO:0000160">
    <property type="term" value="P:phosphorelay signal transduction system"/>
    <property type="evidence" value="ECO:0007669"/>
    <property type="project" value="UniProtKB-KW"/>
</dbReference>
<evidence type="ECO:0000313" key="10">
    <source>
        <dbReference type="EMBL" id="OGC34973.1"/>
    </source>
</evidence>
<keyword evidence="7" id="KW-0067">ATP-binding</keyword>
<dbReference type="EC" id="2.7.13.3" evidence="2"/>
<reference evidence="10 11" key="1">
    <citation type="journal article" date="2016" name="Nat. Commun.">
        <title>Thousands of microbial genomes shed light on interconnected biogeochemical processes in an aquifer system.</title>
        <authorList>
            <person name="Anantharaman K."/>
            <person name="Brown C.T."/>
            <person name="Hug L.A."/>
            <person name="Sharon I."/>
            <person name="Castelle C.J."/>
            <person name="Probst A.J."/>
            <person name="Thomas B.C."/>
            <person name="Singh A."/>
            <person name="Wilkins M.J."/>
            <person name="Karaoz U."/>
            <person name="Brodie E.L."/>
            <person name="Williams K.H."/>
            <person name="Hubbard S.S."/>
            <person name="Banfield J.F."/>
        </authorList>
    </citation>
    <scope>NUCLEOTIDE SEQUENCE [LARGE SCALE GENOMIC DNA]</scope>
</reference>
<evidence type="ECO:0000256" key="5">
    <source>
        <dbReference type="ARBA" id="ARBA00022741"/>
    </source>
</evidence>
<evidence type="ECO:0000256" key="7">
    <source>
        <dbReference type="ARBA" id="ARBA00022840"/>
    </source>
</evidence>